<dbReference type="EMBL" id="BSKO01000001">
    <property type="protein sequence ID" value="GLO67776.1"/>
    <property type="molecule type" value="Genomic_DNA"/>
</dbReference>
<keyword evidence="2" id="KW-1185">Reference proteome</keyword>
<gene>
    <name evidence="1" type="ORF">MACH08_35600</name>
</gene>
<proteinExistence type="predicted"/>
<reference evidence="1 2" key="1">
    <citation type="submission" date="2023-02" db="EMBL/GenBank/DDBJ databases">
        <title>Oceanobacillus kimchii IFOP_LL358 isolated form Alexandrium catenella lab strain.</title>
        <authorList>
            <person name="Gajardo G."/>
            <person name="Ueki S."/>
            <person name="Maruyama F."/>
        </authorList>
    </citation>
    <scope>NUCLEOTIDE SEQUENCE [LARGE SCALE GENOMIC DNA]</scope>
    <source>
        <strain evidence="1 2">IFOP_LL358</strain>
    </source>
</reference>
<comment type="caution">
    <text evidence="1">The sequence shown here is derived from an EMBL/GenBank/DDBJ whole genome shotgun (WGS) entry which is preliminary data.</text>
</comment>
<accession>A0ABQ5TLS8</accession>
<name>A0ABQ5TLS8_9BACI</name>
<dbReference type="Proteomes" id="UP001275436">
    <property type="component" value="Unassembled WGS sequence"/>
</dbReference>
<sequence length="425" mass="48521">MNKKVKQLIEDTKNKWLLSNYTLESHSFFQEKMDSHKPGFVLSMTWKPSSSATNDNTEEVAELSTINIDLNLDSGNVRRMLFTNYNNNLEENLFPNQEDTETIIEWVEIQSGLEFGRQFTLIDQSETELTFQASVDNISVFPSGSIQIKFNEEGKLVQFTIDGVFPDESQLNWEPFALTSDIINPIAEEQIQLIEIPSEEKEAWIPIFVVSSVFITNDGNKALSYNEVERPNSYIGKDTVLRWTEPKEGTLQTVNLEPKLEFSESEVFSQADIINNDLPISKEYQLTITEKIIHFLQMNYPQDSGKWRLTGLWRDAGYIIGQLLPVEKDSKVIEHKINVVIDSEKLDVLNYVDTESLLNMYDFLSPANTPTLTETEAIEKLLPNVDISPVYVYDKSTSRYRLCGKLDSNFGIHAVTGEIVSLDVL</sequence>
<evidence type="ECO:0000313" key="1">
    <source>
        <dbReference type="EMBL" id="GLO67776.1"/>
    </source>
</evidence>
<evidence type="ECO:0000313" key="2">
    <source>
        <dbReference type="Proteomes" id="UP001275436"/>
    </source>
</evidence>
<organism evidence="1 2">
    <name type="scientific">Oceanobacillus kimchii</name>
    <dbReference type="NCBI Taxonomy" id="746691"/>
    <lineage>
        <taxon>Bacteria</taxon>
        <taxon>Bacillati</taxon>
        <taxon>Bacillota</taxon>
        <taxon>Bacilli</taxon>
        <taxon>Bacillales</taxon>
        <taxon>Bacillaceae</taxon>
        <taxon>Oceanobacillus</taxon>
    </lineage>
</organism>
<dbReference type="RefSeq" id="WP_215064334.1">
    <property type="nucleotide sequence ID" value="NZ_BSKO01000001.1"/>
</dbReference>
<protein>
    <submittedName>
        <fullName evidence="1">Uncharacterized protein</fullName>
    </submittedName>
</protein>